<dbReference type="Gene3D" id="2.170.150.80">
    <property type="entry name" value="NAC domain"/>
    <property type="match status" value="1"/>
</dbReference>
<dbReference type="OrthoDB" id="1674324at2759"/>
<dbReference type="SUPFAM" id="SSF101941">
    <property type="entry name" value="NAC domain"/>
    <property type="match status" value="1"/>
</dbReference>
<dbReference type="GO" id="GO:0003677">
    <property type="term" value="F:DNA binding"/>
    <property type="evidence" value="ECO:0007669"/>
    <property type="project" value="UniProtKB-KW"/>
</dbReference>
<keyword evidence="1" id="KW-0805">Transcription regulation</keyword>
<dbReference type="GO" id="GO:0006355">
    <property type="term" value="P:regulation of DNA-templated transcription"/>
    <property type="evidence" value="ECO:0007669"/>
    <property type="project" value="InterPro"/>
</dbReference>
<evidence type="ECO:0000259" key="5">
    <source>
        <dbReference type="PROSITE" id="PS51005"/>
    </source>
</evidence>
<dbReference type="AlphaFoldDB" id="A0A1U8GCD3"/>
<proteinExistence type="predicted"/>
<evidence type="ECO:0000256" key="4">
    <source>
        <dbReference type="ARBA" id="ARBA00023242"/>
    </source>
</evidence>
<organism evidence="6 7">
    <name type="scientific">Capsicum annuum</name>
    <name type="common">Capsicum pepper</name>
    <dbReference type="NCBI Taxonomy" id="4072"/>
    <lineage>
        <taxon>Eukaryota</taxon>
        <taxon>Viridiplantae</taxon>
        <taxon>Streptophyta</taxon>
        <taxon>Embryophyta</taxon>
        <taxon>Tracheophyta</taxon>
        <taxon>Spermatophyta</taxon>
        <taxon>Magnoliopsida</taxon>
        <taxon>eudicotyledons</taxon>
        <taxon>Gunneridae</taxon>
        <taxon>Pentapetalae</taxon>
        <taxon>asterids</taxon>
        <taxon>lamiids</taxon>
        <taxon>Solanales</taxon>
        <taxon>Solanaceae</taxon>
        <taxon>Solanoideae</taxon>
        <taxon>Capsiceae</taxon>
        <taxon>Capsicum</taxon>
    </lineage>
</organism>
<dbReference type="InterPro" id="IPR003441">
    <property type="entry name" value="NAC-dom"/>
</dbReference>
<reference evidence="6 7" key="1">
    <citation type="journal article" date="2014" name="Nat. Genet.">
        <title>Genome sequence of the hot pepper provides insights into the evolution of pungency in Capsicum species.</title>
        <authorList>
            <person name="Kim S."/>
            <person name="Park M."/>
            <person name="Yeom S.I."/>
            <person name="Kim Y.M."/>
            <person name="Lee J.M."/>
            <person name="Lee H.A."/>
            <person name="Seo E."/>
            <person name="Choi J."/>
            <person name="Cheong K."/>
            <person name="Kim K.T."/>
            <person name="Jung K."/>
            <person name="Lee G.W."/>
            <person name="Oh S.K."/>
            <person name="Bae C."/>
            <person name="Kim S.B."/>
            <person name="Lee H.Y."/>
            <person name="Kim S.Y."/>
            <person name="Kim M.S."/>
            <person name="Kang B.C."/>
            <person name="Jo Y.D."/>
            <person name="Yang H.B."/>
            <person name="Jeong H.J."/>
            <person name="Kang W.H."/>
            <person name="Kwon J.K."/>
            <person name="Shin C."/>
            <person name="Lim J.Y."/>
            <person name="Park J.H."/>
            <person name="Huh J.H."/>
            <person name="Kim J.S."/>
            <person name="Kim B.D."/>
            <person name="Cohen O."/>
            <person name="Paran I."/>
            <person name="Suh M.C."/>
            <person name="Lee S.B."/>
            <person name="Kim Y.K."/>
            <person name="Shin Y."/>
            <person name="Noh S.J."/>
            <person name="Park J."/>
            <person name="Seo Y.S."/>
            <person name="Kwon S.Y."/>
            <person name="Kim H.A."/>
            <person name="Park J.M."/>
            <person name="Kim H.J."/>
            <person name="Choi S.B."/>
            <person name="Bosland P.W."/>
            <person name="Reeves G."/>
            <person name="Jo S.H."/>
            <person name="Lee B.W."/>
            <person name="Cho H.T."/>
            <person name="Choi H.S."/>
            <person name="Lee M.S."/>
            <person name="Yu Y."/>
            <person name="Do Choi Y."/>
            <person name="Park B.S."/>
            <person name="van Deynze A."/>
            <person name="Ashrafi H."/>
            <person name="Hill T."/>
            <person name="Kim W.T."/>
            <person name="Pai H.S."/>
            <person name="Ahn H.K."/>
            <person name="Yeam I."/>
            <person name="Giovannoni J.J."/>
            <person name="Rose J.K."/>
            <person name="Sorensen I."/>
            <person name="Lee S.J."/>
            <person name="Kim R.W."/>
            <person name="Choi I.Y."/>
            <person name="Choi B.S."/>
            <person name="Lim J.S."/>
            <person name="Lee Y.H."/>
            <person name="Choi D."/>
        </authorList>
    </citation>
    <scope>NUCLEOTIDE SEQUENCE [LARGE SCALE GENOMIC DNA]</scope>
    <source>
        <strain evidence="7">cv. CM334</strain>
    </source>
</reference>
<dbReference type="PANTHER" id="PTHR31719">
    <property type="entry name" value="NAC TRANSCRIPTION FACTOR 56"/>
    <property type="match status" value="1"/>
</dbReference>
<dbReference type="KEGG" id="cann:107867175"/>
<keyword evidence="3" id="KW-0804">Transcription</keyword>
<dbReference type="InterPro" id="IPR036093">
    <property type="entry name" value="NAC_dom_sf"/>
</dbReference>
<dbReference type="OMA" id="VFIKSHH"/>
<accession>A0A1U8GCD3</accession>
<comment type="caution">
    <text evidence="6">The sequence shown here is derived from an EMBL/GenBank/DDBJ whole genome shotgun (WGS) entry which is preliminary data.</text>
</comment>
<dbReference type="EMBL" id="AYRZ02000042">
    <property type="protein sequence ID" value="PHT63224.1"/>
    <property type="molecule type" value="Genomic_DNA"/>
</dbReference>
<protein>
    <recommendedName>
        <fullName evidence="5">NAC domain-containing protein</fullName>
    </recommendedName>
</protein>
<dbReference type="SMR" id="A0A1U8GCD3"/>
<evidence type="ECO:0000313" key="6">
    <source>
        <dbReference type="EMBL" id="PHT63224.1"/>
    </source>
</evidence>
<evidence type="ECO:0000256" key="3">
    <source>
        <dbReference type="ARBA" id="ARBA00023163"/>
    </source>
</evidence>
<gene>
    <name evidence="6" type="ORF">T459_32939</name>
</gene>
<dbReference type="STRING" id="4072.A0A1U8GCD3"/>
<feature type="domain" description="NAC" evidence="5">
    <location>
        <begin position="10"/>
        <end position="161"/>
    </location>
</feature>
<sequence length="279" mass="31122">MGDNTALFSLPPGTRFYPSDQQIIRHYLSPKNDADHRNDVQFDLIKEIDLYNFDPVNLPDSARFLYGRGGRKKHWFYYVARVLKGGRRRISGGGGYWRKRGGVRDVVSEGAGKGVVGTRKSFVFYSGDCGKNAVKTDWLMYEYALAGHPMASFVLCRVFIKSHHKNNLSGHIFSSYGEETIAMVRHIGIQYDGTAALVTDSKMHDENTIDQENDVSKLPGGLATDVNGQAVAENVTEQIGFESDRPPFLDGFSVEELMAIEEGDFIELDDLLCPLLGIN</sequence>
<evidence type="ECO:0000313" key="7">
    <source>
        <dbReference type="Proteomes" id="UP000222542"/>
    </source>
</evidence>
<dbReference type="PANTHER" id="PTHR31719:SF43">
    <property type="entry name" value="NAC TRANSCRIPTION FACTOR 56"/>
    <property type="match status" value="1"/>
</dbReference>
<dbReference type="Proteomes" id="UP000222542">
    <property type="component" value="Unassembled WGS sequence"/>
</dbReference>
<reference evidence="6 7" key="2">
    <citation type="journal article" date="2017" name="Genome Biol.">
        <title>New reference genome sequences of hot pepper reveal the massive evolution of plant disease-resistance genes by retroduplication.</title>
        <authorList>
            <person name="Kim S."/>
            <person name="Park J."/>
            <person name="Yeom S.I."/>
            <person name="Kim Y.M."/>
            <person name="Seo E."/>
            <person name="Kim K.T."/>
            <person name="Kim M.S."/>
            <person name="Lee J.M."/>
            <person name="Cheong K."/>
            <person name="Shin H.S."/>
            <person name="Kim S.B."/>
            <person name="Han K."/>
            <person name="Lee J."/>
            <person name="Park M."/>
            <person name="Lee H.A."/>
            <person name="Lee H.Y."/>
            <person name="Lee Y."/>
            <person name="Oh S."/>
            <person name="Lee J.H."/>
            <person name="Choi E."/>
            <person name="Choi E."/>
            <person name="Lee S.E."/>
            <person name="Jeon J."/>
            <person name="Kim H."/>
            <person name="Choi G."/>
            <person name="Song H."/>
            <person name="Lee J."/>
            <person name="Lee S.C."/>
            <person name="Kwon J.K."/>
            <person name="Lee H.Y."/>
            <person name="Koo N."/>
            <person name="Hong Y."/>
            <person name="Kim R.W."/>
            <person name="Kang W.H."/>
            <person name="Huh J.H."/>
            <person name="Kang B.C."/>
            <person name="Yang T.J."/>
            <person name="Lee Y.H."/>
            <person name="Bennetzen J.L."/>
            <person name="Choi D."/>
        </authorList>
    </citation>
    <scope>NUCLEOTIDE SEQUENCE [LARGE SCALE GENOMIC DNA]</scope>
    <source>
        <strain evidence="7">cv. CM334</strain>
    </source>
</reference>
<name>A0A1U8GCD3_CAPAN</name>
<keyword evidence="4" id="KW-0539">Nucleus</keyword>
<keyword evidence="7" id="KW-1185">Reference proteome</keyword>
<dbReference type="PROSITE" id="PS51005">
    <property type="entry name" value="NAC"/>
    <property type="match status" value="1"/>
</dbReference>
<dbReference type="Pfam" id="PF02365">
    <property type="entry name" value="NAM"/>
    <property type="match status" value="1"/>
</dbReference>
<evidence type="ECO:0000256" key="2">
    <source>
        <dbReference type="ARBA" id="ARBA00023125"/>
    </source>
</evidence>
<dbReference type="Gramene" id="PHT63224">
    <property type="protein sequence ID" value="PHT63224"/>
    <property type="gene ID" value="T459_32939"/>
</dbReference>
<evidence type="ECO:0000256" key="1">
    <source>
        <dbReference type="ARBA" id="ARBA00023015"/>
    </source>
</evidence>
<keyword evidence="2" id="KW-0238">DNA-binding</keyword>